<proteinExistence type="predicted"/>
<protein>
    <submittedName>
        <fullName evidence="1">Uncharacterized protein</fullName>
    </submittedName>
</protein>
<gene>
    <name evidence="1" type="ORF">ABK905_20595</name>
</gene>
<dbReference type="EMBL" id="CP157947">
    <property type="protein sequence ID" value="XBS68927.1"/>
    <property type="molecule type" value="Genomic_DNA"/>
</dbReference>
<reference evidence="1" key="1">
    <citation type="submission" date="2024-06" db="EMBL/GenBank/DDBJ databases">
        <authorList>
            <person name="Coelho C."/>
            <person name="Bento M."/>
            <person name="Garcia E."/>
            <person name="Camelo A."/>
            <person name="Brandao I."/>
            <person name="Espirito Santo C."/>
            <person name="Trovao J."/>
            <person name="Verissimo A."/>
            <person name="Costa J."/>
            <person name="Tiago I."/>
        </authorList>
    </citation>
    <scope>NUCLEOTIDE SEQUENCE</scope>
    <source>
        <strain evidence="1">KWT182</strain>
    </source>
</reference>
<accession>A0AAU7Q7P3</accession>
<name>A0AAU7Q7P3_9GAMM</name>
<sequence length="73" mass="7948">MPEREKSLVLDKVFSALRAHGVKRGEILAQLRFPVDEVSALTFNNSFFMGAIDGDGIASIADGKHVAHLILVK</sequence>
<dbReference type="AlphaFoldDB" id="A0AAU7Q7P3"/>
<organism evidence="1">
    <name type="scientific">Acerihabitans sp. KWT182</name>
    <dbReference type="NCBI Taxonomy" id="3157919"/>
    <lineage>
        <taxon>Bacteria</taxon>
        <taxon>Pseudomonadati</taxon>
        <taxon>Pseudomonadota</taxon>
        <taxon>Gammaproteobacteria</taxon>
        <taxon>Enterobacterales</taxon>
        <taxon>Pectobacteriaceae</taxon>
        <taxon>Acerihabitans</taxon>
    </lineage>
</organism>
<evidence type="ECO:0000313" key="1">
    <source>
        <dbReference type="EMBL" id="XBS68927.1"/>
    </source>
</evidence>